<dbReference type="OrthoDB" id="550424at2759"/>
<gene>
    <name evidence="7" type="ORF">RF11_09479</name>
</gene>
<comment type="caution">
    <text evidence="7">The sequence shown here is derived from an EMBL/GenBank/DDBJ whole genome shotgun (WGS) entry which is preliminary data.</text>
</comment>
<protein>
    <submittedName>
        <fullName evidence="7">DnaJ subfamily A member 4</fullName>
    </submittedName>
</protein>
<dbReference type="FunFam" id="2.60.260.20:FF:000003">
    <property type="entry name" value="DnaJ subfamily A member 2"/>
    <property type="match status" value="1"/>
</dbReference>
<dbReference type="GO" id="GO:0051082">
    <property type="term" value="F:unfolded protein binding"/>
    <property type="evidence" value="ECO:0007669"/>
    <property type="project" value="InterPro"/>
</dbReference>
<evidence type="ECO:0000256" key="2">
    <source>
        <dbReference type="ARBA" id="ARBA00022737"/>
    </source>
</evidence>
<keyword evidence="4" id="KW-0862">Zinc</keyword>
<keyword evidence="1" id="KW-0479">Metal-binding</keyword>
<dbReference type="GO" id="GO:0008270">
    <property type="term" value="F:zinc ion binding"/>
    <property type="evidence" value="ECO:0007669"/>
    <property type="project" value="UniProtKB-KW"/>
</dbReference>
<dbReference type="PANTHER" id="PTHR43888">
    <property type="entry name" value="DNAJ-LIKE-2, ISOFORM A-RELATED"/>
    <property type="match status" value="1"/>
</dbReference>
<reference evidence="7 8" key="1">
    <citation type="journal article" date="2014" name="Genome Biol. Evol.">
        <title>The genome of the myxosporean Thelohanellus kitauei shows adaptations to nutrient acquisition within its fish host.</title>
        <authorList>
            <person name="Yang Y."/>
            <person name="Xiong J."/>
            <person name="Zhou Z."/>
            <person name="Huo F."/>
            <person name="Miao W."/>
            <person name="Ran C."/>
            <person name="Liu Y."/>
            <person name="Zhang J."/>
            <person name="Feng J."/>
            <person name="Wang M."/>
            <person name="Wang M."/>
            <person name="Wang L."/>
            <person name="Yao B."/>
        </authorList>
    </citation>
    <scope>NUCLEOTIDE SEQUENCE [LARGE SCALE GENOMIC DNA]</scope>
    <source>
        <strain evidence="7">Wuqing</strain>
    </source>
</reference>
<accession>A0A0C2MGQ0</accession>
<dbReference type="GO" id="GO:0030544">
    <property type="term" value="F:Hsp70 protein binding"/>
    <property type="evidence" value="ECO:0007669"/>
    <property type="project" value="InterPro"/>
</dbReference>
<dbReference type="InterPro" id="IPR002939">
    <property type="entry name" value="DnaJ_C"/>
</dbReference>
<evidence type="ECO:0000313" key="8">
    <source>
        <dbReference type="Proteomes" id="UP000031668"/>
    </source>
</evidence>
<dbReference type="CDD" id="cd10747">
    <property type="entry name" value="DnaJ_C"/>
    <property type="match status" value="1"/>
</dbReference>
<proteinExistence type="predicted"/>
<keyword evidence="2" id="KW-0677">Repeat</keyword>
<dbReference type="EMBL" id="JWZT01003548">
    <property type="protein sequence ID" value="KII66356.1"/>
    <property type="molecule type" value="Genomic_DNA"/>
</dbReference>
<feature type="region of interest" description="Disordered" evidence="5">
    <location>
        <begin position="142"/>
        <end position="171"/>
    </location>
</feature>
<dbReference type="SUPFAM" id="SSF49493">
    <property type="entry name" value="HSP40/DnaJ peptide-binding domain"/>
    <property type="match status" value="1"/>
</dbReference>
<organism evidence="7 8">
    <name type="scientific">Thelohanellus kitauei</name>
    <name type="common">Myxosporean</name>
    <dbReference type="NCBI Taxonomy" id="669202"/>
    <lineage>
        <taxon>Eukaryota</taxon>
        <taxon>Metazoa</taxon>
        <taxon>Cnidaria</taxon>
        <taxon>Myxozoa</taxon>
        <taxon>Myxosporea</taxon>
        <taxon>Bivalvulida</taxon>
        <taxon>Platysporina</taxon>
        <taxon>Myxobolidae</taxon>
        <taxon>Thelohanellus</taxon>
    </lineage>
</organism>
<evidence type="ECO:0000259" key="6">
    <source>
        <dbReference type="Pfam" id="PF01556"/>
    </source>
</evidence>
<dbReference type="Gene3D" id="2.60.260.20">
    <property type="entry name" value="Urease metallochaperone UreE, N-terminal domain"/>
    <property type="match status" value="1"/>
</dbReference>
<evidence type="ECO:0000256" key="4">
    <source>
        <dbReference type="ARBA" id="ARBA00022833"/>
    </source>
</evidence>
<dbReference type="InterPro" id="IPR008971">
    <property type="entry name" value="HSP40/DnaJ_pept-bd"/>
</dbReference>
<dbReference type="Proteomes" id="UP000031668">
    <property type="component" value="Unassembled WGS sequence"/>
</dbReference>
<keyword evidence="8" id="KW-1185">Reference proteome</keyword>
<evidence type="ECO:0000313" key="7">
    <source>
        <dbReference type="EMBL" id="KII66356.1"/>
    </source>
</evidence>
<evidence type="ECO:0000256" key="1">
    <source>
        <dbReference type="ARBA" id="ARBA00022723"/>
    </source>
</evidence>
<dbReference type="Pfam" id="PF01556">
    <property type="entry name" value="DnaJ_C"/>
    <property type="match status" value="1"/>
</dbReference>
<dbReference type="GO" id="GO:0006457">
    <property type="term" value="P:protein folding"/>
    <property type="evidence" value="ECO:0007669"/>
    <property type="project" value="InterPro"/>
</dbReference>
<dbReference type="AlphaFoldDB" id="A0A0C2MGQ0"/>
<feature type="domain" description="Chaperone DnaJ C-terminal" evidence="6">
    <location>
        <begin position="5"/>
        <end position="103"/>
    </location>
</feature>
<evidence type="ECO:0000256" key="3">
    <source>
        <dbReference type="ARBA" id="ARBA00022771"/>
    </source>
</evidence>
<keyword evidence="3" id="KW-0863">Zinc-finger</keyword>
<evidence type="ECO:0000256" key="5">
    <source>
        <dbReference type="SAM" id="MobiDB-lite"/>
    </source>
</evidence>
<dbReference type="OMA" id="MSHINTF"/>
<sequence>MSDEAPDAETGDLVFVFAEKNHPDYVRQGDDLIREVDITLAEALGGMSRSILTLDKRSLHLHSDPGDVIADGSVRSINDEGMPRRRSPYERGLLIIKFNVKYPDPYWIDSASISKLVAMLPKPPRVSIPNDATEVKLEPYVINESRREHQESNYDDDEHFHPGRGAQCQAG</sequence>
<dbReference type="InterPro" id="IPR044713">
    <property type="entry name" value="DNJA1/2-like"/>
</dbReference>
<name>A0A0C2MGQ0_THEKT</name>